<dbReference type="InterPro" id="IPR004391">
    <property type="entry name" value="Glu_race"/>
</dbReference>
<name>E1YAA5_9BACT</name>
<dbReference type="SUPFAM" id="SSF53681">
    <property type="entry name" value="Aspartate/glutamate racemase"/>
    <property type="match status" value="2"/>
</dbReference>
<dbReference type="HAMAP" id="MF_00258">
    <property type="entry name" value="Glu_racemase"/>
    <property type="match status" value="1"/>
</dbReference>
<gene>
    <name evidence="7" type="primary">murI</name>
    <name evidence="8" type="ORF">N47_H23210</name>
</gene>
<evidence type="ECO:0000256" key="5">
    <source>
        <dbReference type="ARBA" id="ARBA00023235"/>
    </source>
</evidence>
<dbReference type="InterPro" id="IPR033134">
    <property type="entry name" value="Asp/Glu_racemase_AS_2"/>
</dbReference>
<evidence type="ECO:0000256" key="1">
    <source>
        <dbReference type="ARBA" id="ARBA00001602"/>
    </source>
</evidence>
<comment type="function">
    <text evidence="7">Provides the (R)-glutamate required for cell wall biosynthesis.</text>
</comment>
<keyword evidence="6 7" id="KW-0961">Cell wall biogenesis/degradation</keyword>
<dbReference type="EMBL" id="FR695866">
    <property type="protein sequence ID" value="CBX27499.1"/>
    <property type="molecule type" value="Genomic_DNA"/>
</dbReference>
<dbReference type="InterPro" id="IPR001920">
    <property type="entry name" value="Asp/Glu_race"/>
</dbReference>
<dbReference type="InterPro" id="IPR015942">
    <property type="entry name" value="Asp/Glu/hydantoin_racemase"/>
</dbReference>
<comment type="pathway">
    <text evidence="7">Cell wall biogenesis; peptidoglycan biosynthesis.</text>
</comment>
<keyword evidence="4 7" id="KW-0573">Peptidoglycan synthesis</keyword>
<keyword evidence="5 7" id="KW-0413">Isomerase</keyword>
<dbReference type="PANTHER" id="PTHR21198">
    <property type="entry name" value="GLUTAMATE RACEMASE"/>
    <property type="match status" value="1"/>
</dbReference>
<dbReference type="AlphaFoldDB" id="E1YAA5"/>
<dbReference type="FunFam" id="3.40.50.1860:FF:000001">
    <property type="entry name" value="Glutamate racemase"/>
    <property type="match status" value="1"/>
</dbReference>
<feature type="binding site" evidence="7">
    <location>
        <begin position="186"/>
        <end position="187"/>
    </location>
    <ligand>
        <name>substrate</name>
    </ligand>
</feature>
<comment type="catalytic activity">
    <reaction evidence="1 7">
        <text>L-glutamate = D-glutamate</text>
        <dbReference type="Rhea" id="RHEA:12813"/>
        <dbReference type="ChEBI" id="CHEBI:29985"/>
        <dbReference type="ChEBI" id="CHEBI:29986"/>
        <dbReference type="EC" id="5.1.1.3"/>
    </reaction>
</comment>
<dbReference type="NCBIfam" id="TIGR00067">
    <property type="entry name" value="glut_race"/>
    <property type="match status" value="1"/>
</dbReference>
<feature type="binding site" evidence="7">
    <location>
        <begin position="75"/>
        <end position="76"/>
    </location>
    <ligand>
        <name>substrate</name>
    </ligand>
</feature>
<dbReference type="Pfam" id="PF01177">
    <property type="entry name" value="Asp_Glu_race"/>
    <property type="match status" value="1"/>
</dbReference>
<evidence type="ECO:0000256" key="6">
    <source>
        <dbReference type="ARBA" id="ARBA00023316"/>
    </source>
</evidence>
<dbReference type="GO" id="GO:0008360">
    <property type="term" value="P:regulation of cell shape"/>
    <property type="evidence" value="ECO:0007669"/>
    <property type="project" value="UniProtKB-KW"/>
</dbReference>
<dbReference type="GO" id="GO:0008881">
    <property type="term" value="F:glutamate racemase activity"/>
    <property type="evidence" value="ECO:0007669"/>
    <property type="project" value="UniProtKB-UniRule"/>
</dbReference>
<dbReference type="PROSITE" id="PS00924">
    <property type="entry name" value="ASP_GLU_RACEMASE_2"/>
    <property type="match status" value="1"/>
</dbReference>
<feature type="binding site" evidence="7">
    <location>
        <begin position="11"/>
        <end position="12"/>
    </location>
    <ligand>
        <name>substrate</name>
    </ligand>
</feature>
<feature type="active site" description="Proton donor/acceptor" evidence="7">
    <location>
        <position position="185"/>
    </location>
</feature>
<evidence type="ECO:0000313" key="8">
    <source>
        <dbReference type="EMBL" id="CBX27499.1"/>
    </source>
</evidence>
<evidence type="ECO:0000256" key="4">
    <source>
        <dbReference type="ARBA" id="ARBA00022984"/>
    </source>
</evidence>
<dbReference type="InterPro" id="IPR018187">
    <property type="entry name" value="Asp/Glu_racemase_AS_1"/>
</dbReference>
<dbReference type="PROSITE" id="PS00923">
    <property type="entry name" value="ASP_GLU_RACEMASE_1"/>
    <property type="match status" value="1"/>
</dbReference>
<dbReference type="PANTHER" id="PTHR21198:SF2">
    <property type="entry name" value="GLUTAMATE RACEMASE"/>
    <property type="match status" value="1"/>
</dbReference>
<accession>E1YAA5</accession>
<feature type="active site" description="Proton donor/acceptor" evidence="7">
    <location>
        <position position="74"/>
    </location>
</feature>
<organism evidence="8">
    <name type="scientific">uncultured Desulfobacterium sp</name>
    <dbReference type="NCBI Taxonomy" id="201089"/>
    <lineage>
        <taxon>Bacteria</taxon>
        <taxon>Pseudomonadati</taxon>
        <taxon>Thermodesulfobacteriota</taxon>
        <taxon>Desulfobacteria</taxon>
        <taxon>Desulfobacterales</taxon>
        <taxon>Desulfobacteriaceae</taxon>
        <taxon>Desulfobacterium</taxon>
        <taxon>environmental samples</taxon>
    </lineage>
</organism>
<keyword evidence="3 7" id="KW-0133">Cell shape</keyword>
<evidence type="ECO:0000256" key="3">
    <source>
        <dbReference type="ARBA" id="ARBA00022960"/>
    </source>
</evidence>
<reference evidence="8" key="1">
    <citation type="journal article" date="2011" name="Environ. Microbiol.">
        <title>Genomic insights into the metabolic potential of the polycyclic aromatic hydrocarbon degrading sulfate-reducing Deltaproteobacterium N47.</title>
        <authorList>
            <person name="Bergmann F."/>
            <person name="Selesi D."/>
            <person name="Weinmaier T."/>
            <person name="Tischler P."/>
            <person name="Rattei T."/>
            <person name="Meckenstock R.U."/>
        </authorList>
    </citation>
    <scope>NUCLEOTIDE SEQUENCE</scope>
</reference>
<feature type="binding site" evidence="7">
    <location>
        <begin position="43"/>
        <end position="44"/>
    </location>
    <ligand>
        <name>substrate</name>
    </ligand>
</feature>
<dbReference type="EC" id="5.1.1.3" evidence="2 7"/>
<protein>
    <recommendedName>
        <fullName evidence="2 7">Glutamate racemase</fullName>
        <ecNumber evidence="2 7">5.1.1.3</ecNumber>
    </recommendedName>
</protein>
<sequence>MGYTKMIGIFDSGIGGLTVVKAVMGKIPGYDIIYFGDTARTPYGSKSSETVIQYAIEDTEFLLNNGANIIVVACNTASSVATDSIVKKFDVPVFEVITPAVELAVESSRKMSIGVIGTRATVKSCVYENKIKAINAGAKIYSVACPLLVPLVEEGWINRPETSMIVKKYLHSLKVKQIDTLILGCTHYPLLKHIICRKIGKRVNIIDSSLGVADKLEKFLQEHPDIGSRLGKNGKSRIIVSDITAQFEKTAKATLRRNVVLEHARI</sequence>
<comment type="similarity">
    <text evidence="7">Belongs to the aspartate/glutamate racemases family.</text>
</comment>
<evidence type="ECO:0000256" key="7">
    <source>
        <dbReference type="HAMAP-Rule" id="MF_00258"/>
    </source>
</evidence>
<evidence type="ECO:0000256" key="2">
    <source>
        <dbReference type="ARBA" id="ARBA00013090"/>
    </source>
</evidence>
<dbReference type="UniPathway" id="UPA00219"/>
<proteinExistence type="inferred from homology"/>
<dbReference type="GO" id="GO:0009252">
    <property type="term" value="P:peptidoglycan biosynthetic process"/>
    <property type="evidence" value="ECO:0007669"/>
    <property type="project" value="UniProtKB-UniRule"/>
</dbReference>
<dbReference type="Gene3D" id="3.40.50.1860">
    <property type="match status" value="2"/>
</dbReference>
<dbReference type="GO" id="GO:0071555">
    <property type="term" value="P:cell wall organization"/>
    <property type="evidence" value="ECO:0007669"/>
    <property type="project" value="UniProtKB-KW"/>
</dbReference>